<sequence length="431" mass="47856">MDPLSVVASIVAILQLSAKVIGYLNHVKDTSKDRATCAVEASNLHSLLTNLRFRLEDEDVATPWFTAIRALAVENGPLDQFQHSLELLHHRMTGAKGRVGKITQALTWKFNKEEIDSILHSIERLKTMVDCRKVATSLMMQSKLSQAIKNDTEYVRGRLPRIQTAIETVHLEQERAALEDLRSWLSQTNPAAQQSDILRRRHKGTGQWFLDAPEFTAWLRGASASGALFCTGIPGAGKTMIAALAIEHLATSVRSDTVGVAWAYCSYKSQNEQTVGALLATLLQQLLQAANPSGVQVVERLREKHTARGTMPHVDELLGTLQVLVAELSTTFIVIDAMDECSASDGTRMQFLAHLRTLQINADTRLMVTSRHVPEIVDDFKLATRLEIRAHTEDIEKFLAGQLARLPRCIQRDAVLQQLVQTKITEAIDGM</sequence>
<gene>
    <name evidence="3" type="ORF">BDU57DRAFT_559256</name>
</gene>
<reference evidence="3" key="1">
    <citation type="journal article" date="2020" name="Stud. Mycol.">
        <title>101 Dothideomycetes genomes: a test case for predicting lifestyles and emergence of pathogens.</title>
        <authorList>
            <person name="Haridas S."/>
            <person name="Albert R."/>
            <person name="Binder M."/>
            <person name="Bloem J."/>
            <person name="Labutti K."/>
            <person name="Salamov A."/>
            <person name="Andreopoulos B."/>
            <person name="Baker S."/>
            <person name="Barry K."/>
            <person name="Bills G."/>
            <person name="Bluhm B."/>
            <person name="Cannon C."/>
            <person name="Castanera R."/>
            <person name="Culley D."/>
            <person name="Daum C."/>
            <person name="Ezra D."/>
            <person name="Gonzalez J."/>
            <person name="Henrissat B."/>
            <person name="Kuo A."/>
            <person name="Liang C."/>
            <person name="Lipzen A."/>
            <person name="Lutzoni F."/>
            <person name="Magnuson J."/>
            <person name="Mondo S."/>
            <person name="Nolan M."/>
            <person name="Ohm R."/>
            <person name="Pangilinan J."/>
            <person name="Park H.-J."/>
            <person name="Ramirez L."/>
            <person name="Alfaro M."/>
            <person name="Sun H."/>
            <person name="Tritt A."/>
            <person name="Yoshinaga Y."/>
            <person name="Zwiers L.-H."/>
            <person name="Turgeon B."/>
            <person name="Goodwin S."/>
            <person name="Spatafora J."/>
            <person name="Crous P."/>
            <person name="Grigoriev I."/>
        </authorList>
    </citation>
    <scope>NUCLEOTIDE SEQUENCE</scope>
    <source>
        <strain evidence="3">HMLAC05119</strain>
    </source>
</reference>
<name>A0A6A5QCR0_AMPQU</name>
<evidence type="ECO:0000259" key="2">
    <source>
        <dbReference type="Pfam" id="PF24883"/>
    </source>
</evidence>
<keyword evidence="1" id="KW-0677">Repeat</keyword>
<dbReference type="AlphaFoldDB" id="A0A6A5QCR0"/>
<dbReference type="SUPFAM" id="SSF52540">
    <property type="entry name" value="P-loop containing nucleoside triphosphate hydrolases"/>
    <property type="match status" value="1"/>
</dbReference>
<dbReference type="Pfam" id="PF24883">
    <property type="entry name" value="NPHP3_N"/>
    <property type="match status" value="1"/>
</dbReference>
<dbReference type="EMBL" id="ML979139">
    <property type="protein sequence ID" value="KAF1913123.1"/>
    <property type="molecule type" value="Genomic_DNA"/>
</dbReference>
<dbReference type="Gene3D" id="3.40.50.300">
    <property type="entry name" value="P-loop containing nucleotide triphosphate hydrolases"/>
    <property type="match status" value="1"/>
</dbReference>
<evidence type="ECO:0000256" key="1">
    <source>
        <dbReference type="ARBA" id="ARBA00022737"/>
    </source>
</evidence>
<dbReference type="InterPro" id="IPR027417">
    <property type="entry name" value="P-loop_NTPase"/>
</dbReference>
<keyword evidence="4" id="KW-1185">Reference proteome</keyword>
<dbReference type="PANTHER" id="PTHR10039:SF15">
    <property type="entry name" value="NACHT DOMAIN-CONTAINING PROTEIN"/>
    <property type="match status" value="1"/>
</dbReference>
<evidence type="ECO:0000313" key="3">
    <source>
        <dbReference type="EMBL" id="KAF1913123.1"/>
    </source>
</evidence>
<proteinExistence type="predicted"/>
<evidence type="ECO:0000313" key="4">
    <source>
        <dbReference type="Proteomes" id="UP000800096"/>
    </source>
</evidence>
<dbReference type="OrthoDB" id="195446at2759"/>
<accession>A0A6A5QCR0</accession>
<feature type="domain" description="Nephrocystin 3-like N-terminal" evidence="2">
    <location>
        <begin position="204"/>
        <end position="371"/>
    </location>
</feature>
<dbReference type="Proteomes" id="UP000800096">
    <property type="component" value="Unassembled WGS sequence"/>
</dbReference>
<dbReference type="InterPro" id="IPR056884">
    <property type="entry name" value="NPHP3-like_N"/>
</dbReference>
<organism evidence="3 4">
    <name type="scientific">Ampelomyces quisqualis</name>
    <name type="common">Powdery mildew agent</name>
    <dbReference type="NCBI Taxonomy" id="50730"/>
    <lineage>
        <taxon>Eukaryota</taxon>
        <taxon>Fungi</taxon>
        <taxon>Dikarya</taxon>
        <taxon>Ascomycota</taxon>
        <taxon>Pezizomycotina</taxon>
        <taxon>Dothideomycetes</taxon>
        <taxon>Pleosporomycetidae</taxon>
        <taxon>Pleosporales</taxon>
        <taxon>Pleosporineae</taxon>
        <taxon>Phaeosphaeriaceae</taxon>
        <taxon>Ampelomyces</taxon>
    </lineage>
</organism>
<dbReference type="PANTHER" id="PTHR10039">
    <property type="entry name" value="AMELOGENIN"/>
    <property type="match status" value="1"/>
</dbReference>
<protein>
    <recommendedName>
        <fullName evidence="2">Nephrocystin 3-like N-terminal domain-containing protein</fullName>
    </recommendedName>
</protein>